<sequence>MHTPHPISQLERSTLVDILKLRLASMEQQSDTKLKNLTQAQHAYQLLQQDMDDAPQRSGEEEVEAALSDIDSLEFSALTQALQRIHGADYGLCVDCHLAITFGRLQLEPQTLRCTACQALYERAH</sequence>
<evidence type="ECO:0000313" key="6">
    <source>
        <dbReference type="EMBL" id="BCO25899.1"/>
    </source>
</evidence>
<dbReference type="Gene3D" id="1.20.120.910">
    <property type="entry name" value="DksA, coiled-coil domain"/>
    <property type="match status" value="1"/>
</dbReference>
<dbReference type="PROSITE" id="PS51128">
    <property type="entry name" value="ZF_DKSA_2"/>
    <property type="match status" value="1"/>
</dbReference>
<organism evidence="6 7">
    <name type="scientific">Rhodoferax lithotrophicus</name>
    <dbReference type="NCBI Taxonomy" id="2798804"/>
    <lineage>
        <taxon>Bacteria</taxon>
        <taxon>Pseudomonadati</taxon>
        <taxon>Pseudomonadota</taxon>
        <taxon>Betaproteobacteria</taxon>
        <taxon>Burkholderiales</taxon>
        <taxon>Comamonadaceae</taxon>
        <taxon>Rhodoferax</taxon>
    </lineage>
</organism>
<evidence type="ECO:0000256" key="2">
    <source>
        <dbReference type="ARBA" id="ARBA00022771"/>
    </source>
</evidence>
<dbReference type="Proteomes" id="UP000824366">
    <property type="component" value="Chromosome"/>
</dbReference>
<feature type="domain" description="Zinc finger DksA/TraR C4-type" evidence="5">
    <location>
        <begin position="89"/>
        <end position="123"/>
    </location>
</feature>
<dbReference type="PANTHER" id="PTHR33823">
    <property type="entry name" value="RNA POLYMERASE-BINDING TRANSCRIPTION FACTOR DKSA-RELATED"/>
    <property type="match status" value="1"/>
</dbReference>
<dbReference type="Pfam" id="PF01258">
    <property type="entry name" value="zf-dskA_traR"/>
    <property type="match status" value="1"/>
</dbReference>
<dbReference type="SUPFAM" id="SSF57716">
    <property type="entry name" value="Glucocorticoid receptor-like (DNA-binding domain)"/>
    <property type="match status" value="1"/>
</dbReference>
<dbReference type="RefSeq" id="WP_223908413.1">
    <property type="nucleotide sequence ID" value="NZ_AP024238.1"/>
</dbReference>
<evidence type="ECO:0000313" key="7">
    <source>
        <dbReference type="Proteomes" id="UP000824366"/>
    </source>
</evidence>
<reference evidence="6 7" key="1">
    <citation type="journal article" date="2021" name="Microbiol. Spectr.">
        <title>A Single Bacterium Capable of Oxidation and Reduction of Iron at Circumneutral pH.</title>
        <authorList>
            <person name="Kato S."/>
            <person name="Ohkuma M."/>
        </authorList>
    </citation>
    <scope>NUCLEOTIDE SEQUENCE [LARGE SCALE GENOMIC DNA]</scope>
    <source>
        <strain evidence="6 7">MIZ03</strain>
    </source>
</reference>
<dbReference type="InterPro" id="IPR000962">
    <property type="entry name" value="Znf_DskA_TraR"/>
</dbReference>
<accession>A0ABN6D1Y3</accession>
<evidence type="ECO:0000256" key="3">
    <source>
        <dbReference type="ARBA" id="ARBA00022833"/>
    </source>
</evidence>
<evidence type="ECO:0000259" key="5">
    <source>
        <dbReference type="Pfam" id="PF01258"/>
    </source>
</evidence>
<keyword evidence="2" id="KW-0863">Zinc-finger</keyword>
<dbReference type="EMBL" id="AP024238">
    <property type="protein sequence ID" value="BCO25899.1"/>
    <property type="molecule type" value="Genomic_DNA"/>
</dbReference>
<evidence type="ECO:0000256" key="4">
    <source>
        <dbReference type="PROSITE-ProRule" id="PRU00510"/>
    </source>
</evidence>
<keyword evidence="7" id="KW-1185">Reference proteome</keyword>
<evidence type="ECO:0000256" key="1">
    <source>
        <dbReference type="ARBA" id="ARBA00022723"/>
    </source>
</evidence>
<keyword evidence="3" id="KW-0862">Zinc</keyword>
<dbReference type="PANTHER" id="PTHR33823:SF4">
    <property type="entry name" value="GENERAL STRESS PROTEIN 16O"/>
    <property type="match status" value="1"/>
</dbReference>
<proteinExistence type="predicted"/>
<feature type="zinc finger region" description="dksA C4-type" evidence="4">
    <location>
        <begin position="93"/>
        <end position="117"/>
    </location>
</feature>
<protein>
    <submittedName>
        <fullName evidence="6">RNA polymerase-binding transcription factor DksA</fullName>
    </submittedName>
</protein>
<gene>
    <name evidence="6" type="ORF">MIZ03_0778</name>
</gene>
<name>A0ABN6D1Y3_9BURK</name>
<keyword evidence="1" id="KW-0479">Metal-binding</keyword>